<keyword evidence="4 5" id="KW-0472">Membrane</keyword>
<dbReference type="InterPro" id="IPR021147">
    <property type="entry name" value="DUF697"/>
</dbReference>
<comment type="caution">
    <text evidence="6">The sequence shown here is derived from an EMBL/GenBank/DDBJ whole genome shotgun (WGS) entry which is preliminary data.</text>
</comment>
<evidence type="ECO:0000256" key="4">
    <source>
        <dbReference type="ARBA" id="ARBA00023136"/>
    </source>
</evidence>
<evidence type="ECO:0000313" key="6">
    <source>
        <dbReference type="EMBL" id="MFC4069053.1"/>
    </source>
</evidence>
<name>A0ABV8J1L4_9ACTN</name>
<evidence type="ECO:0000256" key="5">
    <source>
        <dbReference type="SAM" id="Phobius"/>
    </source>
</evidence>
<evidence type="ECO:0000256" key="3">
    <source>
        <dbReference type="ARBA" id="ARBA00022989"/>
    </source>
</evidence>
<evidence type="ECO:0000256" key="2">
    <source>
        <dbReference type="ARBA" id="ARBA00022692"/>
    </source>
</evidence>
<dbReference type="EMBL" id="JBHSBL010000020">
    <property type="protein sequence ID" value="MFC4069053.1"/>
    <property type="molecule type" value="Genomic_DNA"/>
</dbReference>
<feature type="transmembrane region" description="Helical" evidence="5">
    <location>
        <begin position="94"/>
        <end position="120"/>
    </location>
</feature>
<dbReference type="Pfam" id="PF05128">
    <property type="entry name" value="DUF697"/>
    <property type="match status" value="1"/>
</dbReference>
<keyword evidence="3 5" id="KW-1133">Transmembrane helix</keyword>
<protein>
    <submittedName>
        <fullName evidence="6">DUF697 domain-containing protein</fullName>
    </submittedName>
</protein>
<dbReference type="RefSeq" id="WP_378069953.1">
    <property type="nucleotide sequence ID" value="NZ_JBHSBL010000020.1"/>
</dbReference>
<gene>
    <name evidence="6" type="ORF">ACFO0C_29320</name>
</gene>
<evidence type="ECO:0000313" key="7">
    <source>
        <dbReference type="Proteomes" id="UP001595867"/>
    </source>
</evidence>
<accession>A0ABV8J1L4</accession>
<sequence length="143" mass="14541">MTSEQDSTADVIVGTMVTGALAMSVIPTVNTVAFIAAMGTGVVAIGAAYGVPLSKDESWKLVKQFLQGAGAATAAAFGAGKVLSLLLATTGIGYGAAVAIDASVGSATAYAVGMAAKFYFKNDRNMRLAQQRFREGLREKGIG</sequence>
<organism evidence="6 7">
    <name type="scientific">Actinoplanes subglobosus</name>
    <dbReference type="NCBI Taxonomy" id="1547892"/>
    <lineage>
        <taxon>Bacteria</taxon>
        <taxon>Bacillati</taxon>
        <taxon>Actinomycetota</taxon>
        <taxon>Actinomycetes</taxon>
        <taxon>Micromonosporales</taxon>
        <taxon>Micromonosporaceae</taxon>
        <taxon>Actinoplanes</taxon>
    </lineage>
</organism>
<evidence type="ECO:0000256" key="1">
    <source>
        <dbReference type="ARBA" id="ARBA00004141"/>
    </source>
</evidence>
<dbReference type="Proteomes" id="UP001595867">
    <property type="component" value="Unassembled WGS sequence"/>
</dbReference>
<feature type="transmembrane region" description="Helical" evidence="5">
    <location>
        <begin position="65"/>
        <end position="88"/>
    </location>
</feature>
<feature type="transmembrane region" description="Helical" evidence="5">
    <location>
        <begin position="32"/>
        <end position="53"/>
    </location>
</feature>
<comment type="subcellular location">
    <subcellularLocation>
        <location evidence="1">Membrane</location>
        <topology evidence="1">Multi-pass membrane protein</topology>
    </subcellularLocation>
</comment>
<feature type="transmembrane region" description="Helical" evidence="5">
    <location>
        <begin position="7"/>
        <end position="26"/>
    </location>
</feature>
<reference evidence="7" key="1">
    <citation type="journal article" date="2019" name="Int. J. Syst. Evol. Microbiol.">
        <title>The Global Catalogue of Microorganisms (GCM) 10K type strain sequencing project: providing services to taxonomists for standard genome sequencing and annotation.</title>
        <authorList>
            <consortium name="The Broad Institute Genomics Platform"/>
            <consortium name="The Broad Institute Genome Sequencing Center for Infectious Disease"/>
            <person name="Wu L."/>
            <person name="Ma J."/>
        </authorList>
    </citation>
    <scope>NUCLEOTIDE SEQUENCE [LARGE SCALE GENOMIC DNA]</scope>
    <source>
        <strain evidence="7">TBRC 5832</strain>
    </source>
</reference>
<keyword evidence="2 5" id="KW-0812">Transmembrane</keyword>
<keyword evidence="7" id="KW-1185">Reference proteome</keyword>
<proteinExistence type="predicted"/>